<dbReference type="NCBIfam" id="TIGR02492">
    <property type="entry name" value="flgK_ends"/>
    <property type="match status" value="1"/>
</dbReference>
<evidence type="ECO:0000256" key="1">
    <source>
        <dbReference type="ARBA" id="ARBA00004365"/>
    </source>
</evidence>
<dbReference type="GO" id="GO:0044780">
    <property type="term" value="P:bacterial-type flagellum assembly"/>
    <property type="evidence" value="ECO:0007669"/>
    <property type="project" value="InterPro"/>
</dbReference>
<keyword evidence="9" id="KW-0966">Cell projection</keyword>
<evidence type="ECO:0000256" key="6">
    <source>
        <dbReference type="ARBA" id="ARBA00023143"/>
    </source>
</evidence>
<dbReference type="Proteomes" id="UP000199423">
    <property type="component" value="Unassembled WGS sequence"/>
</dbReference>
<dbReference type="OrthoDB" id="7181295at2"/>
<keyword evidence="5" id="KW-0964">Secreted</keyword>
<dbReference type="Pfam" id="PF22638">
    <property type="entry name" value="FlgK_D1"/>
    <property type="match status" value="1"/>
</dbReference>
<protein>
    <recommendedName>
        <fullName evidence="4">Flagellar hook-associated protein 1</fullName>
    </recommendedName>
</protein>
<dbReference type="GO" id="GO:0005198">
    <property type="term" value="F:structural molecule activity"/>
    <property type="evidence" value="ECO:0007669"/>
    <property type="project" value="InterPro"/>
</dbReference>
<evidence type="ECO:0000256" key="2">
    <source>
        <dbReference type="ARBA" id="ARBA00004613"/>
    </source>
</evidence>
<organism evidence="9 10">
    <name type="scientific">Hyphomicrobium facile</name>
    <dbReference type="NCBI Taxonomy" id="51670"/>
    <lineage>
        <taxon>Bacteria</taxon>
        <taxon>Pseudomonadati</taxon>
        <taxon>Pseudomonadota</taxon>
        <taxon>Alphaproteobacteria</taxon>
        <taxon>Hyphomicrobiales</taxon>
        <taxon>Hyphomicrobiaceae</taxon>
        <taxon>Hyphomicrobium</taxon>
    </lineage>
</organism>
<evidence type="ECO:0000256" key="4">
    <source>
        <dbReference type="ARBA" id="ARBA00016244"/>
    </source>
</evidence>
<gene>
    <name evidence="9" type="ORF">SAMN04488557_3047</name>
</gene>
<comment type="subcellular location">
    <subcellularLocation>
        <location evidence="1">Bacterial flagellum</location>
    </subcellularLocation>
    <subcellularLocation>
        <location evidence="2">Secreted</location>
    </subcellularLocation>
</comment>
<dbReference type="AlphaFoldDB" id="A0A1I7NR87"/>
<dbReference type="STRING" id="51670.SAMN04488557_3047"/>
<dbReference type="PANTHER" id="PTHR30033:SF1">
    <property type="entry name" value="FLAGELLAR HOOK-ASSOCIATED PROTEIN 1"/>
    <property type="match status" value="1"/>
</dbReference>
<feature type="domain" description="Flagellar basal-body/hook protein C-terminal" evidence="7">
    <location>
        <begin position="450"/>
        <end position="487"/>
    </location>
</feature>
<evidence type="ECO:0000259" key="8">
    <source>
        <dbReference type="Pfam" id="PF22638"/>
    </source>
</evidence>
<feature type="domain" description="Flagellar hook-associated protein FlgK helical" evidence="8">
    <location>
        <begin position="85"/>
        <end position="305"/>
    </location>
</feature>
<keyword evidence="10" id="KW-1185">Reference proteome</keyword>
<dbReference type="PANTHER" id="PTHR30033">
    <property type="entry name" value="FLAGELLAR HOOK-ASSOCIATED PROTEIN 1"/>
    <property type="match status" value="1"/>
</dbReference>
<evidence type="ECO:0000256" key="3">
    <source>
        <dbReference type="ARBA" id="ARBA00009677"/>
    </source>
</evidence>
<keyword evidence="6" id="KW-0975">Bacterial flagellum</keyword>
<comment type="similarity">
    <text evidence="3">Belongs to the flagella basal body rod proteins family.</text>
</comment>
<dbReference type="GO" id="GO:0009424">
    <property type="term" value="C:bacterial-type flagellum hook"/>
    <property type="evidence" value="ECO:0007669"/>
    <property type="project" value="InterPro"/>
</dbReference>
<proteinExistence type="inferred from homology"/>
<sequence length="490" mass="50512">MTLTQSIGNARSSLSTVSEQISVVSQNIARVNDSDATRKIANVVTVGGGGVSVAGISRTANKLLLDTYLSANASNQTQTVVNSALDRLENTVGDTDSESSPAALISKLNSALQNYSAAPQNGAVAATVVSAAQSLATALNSATQTVTNIRNQADSDIATSVSNVNNLLAQFEKLNQSIVKGTSSGADITDVLDQRDAVLKQLSTEVGIRTVSRAGGDMAIYTDSGVTLFDKTARQVTFAPTSNLSPSSVGSPIYADGVPIAGTPHTMSISSGKLAGLVDVRDNITRTYQSQLDEIARGLIEATAETDQSATPTLPAAAGLFTYGGGPAIPASGTVIAGLAGSIKINSAVDPSQGGNAQLVRDGGIAGNAAYTYNSTGAASYTDRIQQLIASLTASRSFDASSQLPQTVSVSDYAKSSVAWLEALRQSASSEAESRQTLADRASSALSRETGVSLDEEMTNLLDLERTFQASSRLINTVDNMLATLLQSIN</sequence>
<dbReference type="InterPro" id="IPR002371">
    <property type="entry name" value="FlgK"/>
</dbReference>
<dbReference type="EMBL" id="FPCH01000003">
    <property type="protein sequence ID" value="SFV37211.1"/>
    <property type="molecule type" value="Genomic_DNA"/>
</dbReference>
<reference evidence="10" key="1">
    <citation type="submission" date="2016-10" db="EMBL/GenBank/DDBJ databases">
        <authorList>
            <person name="Varghese N."/>
            <person name="Submissions S."/>
        </authorList>
    </citation>
    <scope>NUCLEOTIDE SEQUENCE [LARGE SCALE GENOMIC DNA]</scope>
    <source>
        <strain evidence="10">DSM 1565</strain>
    </source>
</reference>
<dbReference type="InterPro" id="IPR010930">
    <property type="entry name" value="Flg_bb/hook_C_dom"/>
</dbReference>
<dbReference type="Pfam" id="PF06429">
    <property type="entry name" value="Flg_bbr_C"/>
    <property type="match status" value="1"/>
</dbReference>
<dbReference type="InterPro" id="IPR053927">
    <property type="entry name" value="FlgK_helical"/>
</dbReference>
<keyword evidence="9" id="KW-0282">Flagellum</keyword>
<evidence type="ECO:0000259" key="7">
    <source>
        <dbReference type="Pfam" id="PF06429"/>
    </source>
</evidence>
<accession>A0A1I7NR87</accession>
<evidence type="ECO:0000313" key="9">
    <source>
        <dbReference type="EMBL" id="SFV37211.1"/>
    </source>
</evidence>
<dbReference type="SUPFAM" id="SSF64518">
    <property type="entry name" value="Phase 1 flagellin"/>
    <property type="match status" value="1"/>
</dbReference>
<keyword evidence="9" id="KW-0969">Cilium</keyword>
<dbReference type="GO" id="GO:0005576">
    <property type="term" value="C:extracellular region"/>
    <property type="evidence" value="ECO:0007669"/>
    <property type="project" value="UniProtKB-SubCell"/>
</dbReference>
<dbReference type="RefSeq" id="WP_092868573.1">
    <property type="nucleotide sequence ID" value="NZ_FPCH01000003.1"/>
</dbReference>
<evidence type="ECO:0000313" key="10">
    <source>
        <dbReference type="Proteomes" id="UP000199423"/>
    </source>
</evidence>
<name>A0A1I7NR87_9HYPH</name>
<evidence type="ECO:0000256" key="5">
    <source>
        <dbReference type="ARBA" id="ARBA00022525"/>
    </source>
</evidence>